<evidence type="ECO:0000259" key="3">
    <source>
        <dbReference type="Pfam" id="PF00724"/>
    </source>
</evidence>
<dbReference type="AlphaFoldDB" id="A0A846X3U2"/>
<proteinExistence type="predicted"/>
<keyword evidence="5" id="KW-1185">Reference proteome</keyword>
<dbReference type="PANTHER" id="PTHR43656:SF2">
    <property type="entry name" value="BINDING OXIDOREDUCTASE, PUTATIVE (AFU_ORTHOLOGUE AFUA_2G08260)-RELATED"/>
    <property type="match status" value="1"/>
</dbReference>
<dbReference type="GO" id="GO:0016491">
    <property type="term" value="F:oxidoreductase activity"/>
    <property type="evidence" value="ECO:0007669"/>
    <property type="project" value="UniProtKB-KW"/>
</dbReference>
<evidence type="ECO:0000313" key="5">
    <source>
        <dbReference type="Proteomes" id="UP000582646"/>
    </source>
</evidence>
<comment type="caution">
    <text evidence="4">The sequence shown here is derived from an EMBL/GenBank/DDBJ whole genome shotgun (WGS) entry which is preliminary data.</text>
</comment>
<dbReference type="Gene3D" id="3.20.20.70">
    <property type="entry name" value="Aldolase class I"/>
    <property type="match status" value="1"/>
</dbReference>
<evidence type="ECO:0000313" key="4">
    <source>
        <dbReference type="EMBL" id="NKY19771.1"/>
    </source>
</evidence>
<dbReference type="CDD" id="cd02803">
    <property type="entry name" value="OYE_like_FMN_family"/>
    <property type="match status" value="1"/>
</dbReference>
<reference evidence="4 5" key="1">
    <citation type="submission" date="2020-04" db="EMBL/GenBank/DDBJ databases">
        <title>MicrobeNet Type strains.</title>
        <authorList>
            <person name="Nicholson A.C."/>
        </authorList>
    </citation>
    <scope>NUCLEOTIDE SEQUENCE [LARGE SCALE GENOMIC DNA]</scope>
    <source>
        <strain evidence="4 5">DSM 44113</strain>
    </source>
</reference>
<name>A0A846X3U2_9ACTN</name>
<keyword evidence="2" id="KW-0560">Oxidoreductase</keyword>
<feature type="domain" description="NADH:flavin oxidoreductase/NADH oxidase N-terminal" evidence="3">
    <location>
        <begin position="8"/>
        <end position="343"/>
    </location>
</feature>
<dbReference type="Proteomes" id="UP000582646">
    <property type="component" value="Unassembled WGS sequence"/>
</dbReference>
<dbReference type="GO" id="GO:0010181">
    <property type="term" value="F:FMN binding"/>
    <property type="evidence" value="ECO:0007669"/>
    <property type="project" value="InterPro"/>
</dbReference>
<dbReference type="InterPro" id="IPR013785">
    <property type="entry name" value="Aldolase_TIM"/>
</dbReference>
<dbReference type="InterPro" id="IPR051799">
    <property type="entry name" value="NADH_flavin_oxidoreductase"/>
</dbReference>
<protein>
    <submittedName>
        <fullName evidence="4">NADH:flavin oxidoreductase</fullName>
    </submittedName>
</protein>
<evidence type="ECO:0000256" key="1">
    <source>
        <dbReference type="ARBA" id="ARBA00022630"/>
    </source>
</evidence>
<keyword evidence="1" id="KW-0285">Flavoprotein</keyword>
<dbReference type="Pfam" id="PF00724">
    <property type="entry name" value="Oxidored_FMN"/>
    <property type="match status" value="1"/>
</dbReference>
<dbReference type="RefSeq" id="WP_168546760.1">
    <property type="nucleotide sequence ID" value="NZ_BAAAKS010000002.1"/>
</dbReference>
<dbReference type="EMBL" id="JAAXOQ010000021">
    <property type="protein sequence ID" value="NKY19771.1"/>
    <property type="molecule type" value="Genomic_DNA"/>
</dbReference>
<dbReference type="PANTHER" id="PTHR43656">
    <property type="entry name" value="BINDING OXIDOREDUCTASE, PUTATIVE (AFU_ORTHOLOGUE AFUA_2G08260)-RELATED"/>
    <property type="match status" value="1"/>
</dbReference>
<evidence type="ECO:0000256" key="2">
    <source>
        <dbReference type="ARBA" id="ARBA00023002"/>
    </source>
</evidence>
<dbReference type="SUPFAM" id="SSF51395">
    <property type="entry name" value="FMN-linked oxidoreductases"/>
    <property type="match status" value="1"/>
</dbReference>
<gene>
    <name evidence="4" type="ORF">HF999_15510</name>
</gene>
<sequence>MSSAIETLFEPLPLGRATARNRLSMAPMSVGYGTPDGFISPKQVEHYARRAAGGVGTVFTENFAVSLGGRQMPLQPIVSGPEHLPGLTALADAVHRHGALAMVQLVHSGRYGGPWEEYEARRRLSPSAVAFELLPGREVMPDEITRAEIDETIAEFVNSARLCEQAGLDGVDIHAAQGFLLSGFLSPRHNLRTDEYGGDFDGRTRLVREVVRAVREATSKDFVVGVHLMSDELIDGGWSIAEAARLAPLLADDGAEFLFAIPSTFETLRLPENLGLLGRPGYSLGDTAALSAATDIPVIANGALSDPDLAARTVTEGKAAGIALARALFVDPDWPNKMEQDRRASVRSCPCHPPLCLQTQLTGAQCDHWPPEARERGYLGFEQGVPS</sequence>
<accession>A0A846X3U2</accession>
<organism evidence="4 5">
    <name type="scientific">Tsukamurella spumae</name>
    <dbReference type="NCBI Taxonomy" id="44753"/>
    <lineage>
        <taxon>Bacteria</taxon>
        <taxon>Bacillati</taxon>
        <taxon>Actinomycetota</taxon>
        <taxon>Actinomycetes</taxon>
        <taxon>Mycobacteriales</taxon>
        <taxon>Tsukamurellaceae</taxon>
        <taxon>Tsukamurella</taxon>
    </lineage>
</organism>
<dbReference type="InterPro" id="IPR001155">
    <property type="entry name" value="OxRdtase_FMN_N"/>
</dbReference>